<keyword evidence="2" id="KW-1185">Reference proteome</keyword>
<dbReference type="AlphaFoldDB" id="A0A5N6IWW9"/>
<evidence type="ECO:0000313" key="1">
    <source>
        <dbReference type="EMBL" id="KAB8270875.1"/>
    </source>
</evidence>
<organism evidence="1 2">
    <name type="scientific">Aspergillus minisclerotigenes</name>
    <dbReference type="NCBI Taxonomy" id="656917"/>
    <lineage>
        <taxon>Eukaryota</taxon>
        <taxon>Fungi</taxon>
        <taxon>Dikarya</taxon>
        <taxon>Ascomycota</taxon>
        <taxon>Pezizomycotina</taxon>
        <taxon>Eurotiomycetes</taxon>
        <taxon>Eurotiomycetidae</taxon>
        <taxon>Eurotiales</taxon>
        <taxon>Aspergillaceae</taxon>
        <taxon>Aspergillus</taxon>
        <taxon>Aspergillus subgen. Circumdati</taxon>
    </lineage>
</organism>
<evidence type="ECO:0000313" key="2">
    <source>
        <dbReference type="Proteomes" id="UP000326289"/>
    </source>
</evidence>
<accession>A0A5N6IWW9</accession>
<name>A0A5N6IWW9_9EURO</name>
<reference evidence="1 2" key="1">
    <citation type="submission" date="2019-04" db="EMBL/GenBank/DDBJ databases">
        <title>Fungal friends and foes A comparative genomics study of 23 Aspergillus species from section Flavi.</title>
        <authorList>
            <consortium name="DOE Joint Genome Institute"/>
            <person name="Kjaerbolling I."/>
            <person name="Vesth T.C."/>
            <person name="Frisvad J.C."/>
            <person name="Nybo J.L."/>
            <person name="Theobald S."/>
            <person name="Kildgaard S."/>
            <person name="Petersen T.I."/>
            <person name="Kuo A."/>
            <person name="Sato A."/>
            <person name="Lyhne E.K."/>
            <person name="Kogle M.E."/>
            <person name="Wiebenga A."/>
            <person name="Kun R.S."/>
            <person name="Lubbers R.J."/>
            <person name="Makela M.R."/>
            <person name="Barry K."/>
            <person name="Chovatia M."/>
            <person name="Clum A."/>
            <person name="Daum C."/>
            <person name="Haridas S."/>
            <person name="He G."/>
            <person name="LaButti K."/>
            <person name="Lipzen A."/>
            <person name="Mondo S."/>
            <person name="Pangilinan J."/>
            <person name="Riley R."/>
            <person name="Salamov A."/>
            <person name="Simmons B.A."/>
            <person name="Magnuson J.K."/>
            <person name="Henrissat B."/>
            <person name="Mortensen U.H."/>
            <person name="Larsen T.O."/>
            <person name="De vries R.P."/>
            <person name="Grigoriev I.V."/>
            <person name="Machida M."/>
            <person name="Baker S.E."/>
            <person name="Andersen M.R."/>
        </authorList>
    </citation>
    <scope>NUCLEOTIDE SEQUENCE [LARGE SCALE GENOMIC DNA]</scope>
    <source>
        <strain evidence="1 2">CBS 117635</strain>
    </source>
</reference>
<dbReference type="Proteomes" id="UP000326289">
    <property type="component" value="Unassembled WGS sequence"/>
</dbReference>
<protein>
    <submittedName>
        <fullName evidence="1">Uncharacterized protein</fullName>
    </submittedName>
</protein>
<dbReference type="EMBL" id="ML732824">
    <property type="protein sequence ID" value="KAB8270875.1"/>
    <property type="molecule type" value="Genomic_DNA"/>
</dbReference>
<dbReference type="PROSITE" id="PS51257">
    <property type="entry name" value="PROKAR_LIPOPROTEIN"/>
    <property type="match status" value="1"/>
</dbReference>
<sequence>MHHRGLTYHQNASSSCATCPIRHQASCPSLACAIIADLNCIIYPRISWEGGNR</sequence>
<gene>
    <name evidence="1" type="ORF">BDV30DRAFT_214570</name>
</gene>
<proteinExistence type="predicted"/>